<evidence type="ECO:0000259" key="6">
    <source>
        <dbReference type="Pfam" id="PF00149"/>
    </source>
</evidence>
<dbReference type="PANTHER" id="PTHR13315">
    <property type="entry name" value="METALLO PHOSPHOESTERASE RELATED"/>
    <property type="match status" value="1"/>
</dbReference>
<evidence type="ECO:0000256" key="4">
    <source>
        <dbReference type="ARBA" id="ARBA00023136"/>
    </source>
</evidence>
<dbReference type="STRING" id="686832.A0A0C2XRI1"/>
<dbReference type="InterPro" id="IPR004843">
    <property type="entry name" value="Calcineurin-like_PHP"/>
</dbReference>
<dbReference type="Pfam" id="PF00149">
    <property type="entry name" value="Metallophos"/>
    <property type="match status" value="1"/>
</dbReference>
<protein>
    <recommendedName>
        <fullName evidence="6">Calcineurin-like phosphoesterase domain-containing protein</fullName>
    </recommendedName>
</protein>
<dbReference type="GO" id="GO:0016020">
    <property type="term" value="C:membrane"/>
    <property type="evidence" value="ECO:0007669"/>
    <property type="project" value="UniProtKB-SubCell"/>
</dbReference>
<dbReference type="InterPro" id="IPR029052">
    <property type="entry name" value="Metallo-depent_PP-like"/>
</dbReference>
<dbReference type="GO" id="GO:0005783">
    <property type="term" value="C:endoplasmic reticulum"/>
    <property type="evidence" value="ECO:0007669"/>
    <property type="project" value="TreeGrafter"/>
</dbReference>
<evidence type="ECO:0000256" key="5">
    <source>
        <dbReference type="SAM" id="Phobius"/>
    </source>
</evidence>
<evidence type="ECO:0000256" key="1">
    <source>
        <dbReference type="ARBA" id="ARBA00004141"/>
    </source>
</evidence>
<feature type="transmembrane region" description="Helical" evidence="5">
    <location>
        <begin position="507"/>
        <end position="526"/>
    </location>
</feature>
<feature type="transmembrane region" description="Helical" evidence="5">
    <location>
        <begin position="12"/>
        <end position="30"/>
    </location>
</feature>
<evidence type="ECO:0000313" key="7">
    <source>
        <dbReference type="EMBL" id="KIM40228.1"/>
    </source>
</evidence>
<sequence length="528" mass="60171">MAAFARRRLVLSFLRVFWVFIIIWFEYGIFTSSVRNCDWPDKTLHSASGHNVEPVHSVHAKPTHVLLVADPQIVDRHSYPSRGPLLSHLTRLIVDLNLRKNWKVAVNKQPDAVVFLGDMMDNGREAMSDQEYEEYFQRFKHIFRTVEDIPQYYIPGNHDVGLGRASQFSPDAYARYVTHFGKPNREISLANHSLVLFDAPGYADEDAKRHGQRKSFDKWVPIPNGSLEYLKNFADGQHIDPVVLFSHIPLYRSDGKPCGPLRERGTIRPGVGPGYQNILEKQSSQRLLAAFKPVVIFSGDDHDYCEYTHKITFPYGPPQSVTEITVKTISMVMNVRRPGFQLLSLIPAELRKDDDPTFDHTPCLLPDQLRIYLNIYLPLLAISILAVFVVNFKTGASRKLHNKTCSDAGQVLFVTNADDTDSEDAEMAPYYREVSSLPSPVSSVHQTKGTSRSQNKGWFVLQGQLKAYRPPIYEDLGRIKDLMYSFLPSRSRNPHRRSWLGTVLRDIRDVAVFPLGTFVLVTWWVVAS</sequence>
<dbReference type="SUPFAM" id="SSF56300">
    <property type="entry name" value="Metallo-dependent phosphatases"/>
    <property type="match status" value="1"/>
</dbReference>
<keyword evidence="2 5" id="KW-0812">Transmembrane</keyword>
<dbReference type="GO" id="GO:0006506">
    <property type="term" value="P:GPI anchor biosynthetic process"/>
    <property type="evidence" value="ECO:0007669"/>
    <property type="project" value="InterPro"/>
</dbReference>
<dbReference type="GO" id="GO:0016787">
    <property type="term" value="F:hydrolase activity"/>
    <property type="evidence" value="ECO:0007669"/>
    <property type="project" value="InterPro"/>
</dbReference>
<keyword evidence="4 5" id="KW-0472">Membrane</keyword>
<name>A0A0C2XRI1_HEBCY</name>
<dbReference type="Proteomes" id="UP000053424">
    <property type="component" value="Unassembled WGS sequence"/>
</dbReference>
<proteinExistence type="predicted"/>
<organism evidence="7 8">
    <name type="scientific">Hebeloma cylindrosporum</name>
    <dbReference type="NCBI Taxonomy" id="76867"/>
    <lineage>
        <taxon>Eukaryota</taxon>
        <taxon>Fungi</taxon>
        <taxon>Dikarya</taxon>
        <taxon>Basidiomycota</taxon>
        <taxon>Agaricomycotina</taxon>
        <taxon>Agaricomycetes</taxon>
        <taxon>Agaricomycetidae</taxon>
        <taxon>Agaricales</taxon>
        <taxon>Agaricineae</taxon>
        <taxon>Hymenogastraceae</taxon>
        <taxon>Hebeloma</taxon>
    </lineage>
</organism>
<evidence type="ECO:0000256" key="3">
    <source>
        <dbReference type="ARBA" id="ARBA00022989"/>
    </source>
</evidence>
<comment type="subcellular location">
    <subcellularLocation>
        <location evidence="1">Membrane</location>
        <topology evidence="1">Multi-pass membrane protein</topology>
    </subcellularLocation>
</comment>
<reference evidence="7 8" key="1">
    <citation type="submission" date="2014-04" db="EMBL/GenBank/DDBJ databases">
        <authorList>
            <consortium name="DOE Joint Genome Institute"/>
            <person name="Kuo A."/>
            <person name="Gay G."/>
            <person name="Dore J."/>
            <person name="Kohler A."/>
            <person name="Nagy L.G."/>
            <person name="Floudas D."/>
            <person name="Copeland A."/>
            <person name="Barry K.W."/>
            <person name="Cichocki N."/>
            <person name="Veneault-Fourrey C."/>
            <person name="LaButti K."/>
            <person name="Lindquist E.A."/>
            <person name="Lipzen A."/>
            <person name="Lundell T."/>
            <person name="Morin E."/>
            <person name="Murat C."/>
            <person name="Sun H."/>
            <person name="Tunlid A."/>
            <person name="Henrissat B."/>
            <person name="Grigoriev I.V."/>
            <person name="Hibbett D.S."/>
            <person name="Martin F."/>
            <person name="Nordberg H.P."/>
            <person name="Cantor M.N."/>
            <person name="Hua S.X."/>
        </authorList>
    </citation>
    <scope>NUCLEOTIDE SEQUENCE [LARGE SCALE GENOMIC DNA]</scope>
    <source>
        <strain evidence="8">h7</strain>
    </source>
</reference>
<dbReference type="Gene3D" id="3.60.21.10">
    <property type="match status" value="1"/>
</dbReference>
<dbReference type="InterPro" id="IPR033308">
    <property type="entry name" value="PGAP5/Cdc1/Ted1"/>
</dbReference>
<gene>
    <name evidence="7" type="ORF">M413DRAFT_446396</name>
</gene>
<dbReference type="PANTHER" id="PTHR13315:SF4">
    <property type="entry name" value="METALLOPHOSPHOESTERASE, ISOFORM E"/>
    <property type="match status" value="1"/>
</dbReference>
<dbReference type="HOGENOM" id="CLU_011607_4_1_1"/>
<feature type="domain" description="Calcineurin-like phosphoesterase" evidence="6">
    <location>
        <begin position="100"/>
        <end position="304"/>
    </location>
</feature>
<accession>A0A0C2XRI1</accession>
<reference evidence="8" key="2">
    <citation type="submission" date="2015-01" db="EMBL/GenBank/DDBJ databases">
        <title>Evolutionary Origins and Diversification of the Mycorrhizal Mutualists.</title>
        <authorList>
            <consortium name="DOE Joint Genome Institute"/>
            <consortium name="Mycorrhizal Genomics Consortium"/>
            <person name="Kohler A."/>
            <person name="Kuo A."/>
            <person name="Nagy L.G."/>
            <person name="Floudas D."/>
            <person name="Copeland A."/>
            <person name="Barry K.W."/>
            <person name="Cichocki N."/>
            <person name="Veneault-Fourrey C."/>
            <person name="LaButti K."/>
            <person name="Lindquist E.A."/>
            <person name="Lipzen A."/>
            <person name="Lundell T."/>
            <person name="Morin E."/>
            <person name="Murat C."/>
            <person name="Riley R."/>
            <person name="Ohm R."/>
            <person name="Sun H."/>
            <person name="Tunlid A."/>
            <person name="Henrissat B."/>
            <person name="Grigoriev I.V."/>
            <person name="Hibbett D.S."/>
            <person name="Martin F."/>
        </authorList>
    </citation>
    <scope>NUCLEOTIDE SEQUENCE [LARGE SCALE GENOMIC DNA]</scope>
    <source>
        <strain evidence="8">h7</strain>
    </source>
</reference>
<evidence type="ECO:0000256" key="2">
    <source>
        <dbReference type="ARBA" id="ARBA00022692"/>
    </source>
</evidence>
<keyword evidence="8" id="KW-1185">Reference proteome</keyword>
<feature type="transmembrane region" description="Helical" evidence="5">
    <location>
        <begin position="371"/>
        <end position="392"/>
    </location>
</feature>
<dbReference type="AlphaFoldDB" id="A0A0C2XRI1"/>
<evidence type="ECO:0000313" key="8">
    <source>
        <dbReference type="Proteomes" id="UP000053424"/>
    </source>
</evidence>
<dbReference type="EMBL" id="KN831783">
    <property type="protein sequence ID" value="KIM40228.1"/>
    <property type="molecule type" value="Genomic_DNA"/>
</dbReference>
<dbReference type="OrthoDB" id="5977743at2759"/>
<keyword evidence="3 5" id="KW-1133">Transmembrane helix</keyword>